<reference evidence="2 3" key="1">
    <citation type="journal article" date="2019" name="Philos. Trans. R. Soc. Lond., B, Biol. Sci.">
        <title>Ant behaviour and brain gene expression of defending hosts depend on the ecological success of the intruding social parasite.</title>
        <authorList>
            <person name="Kaur R."/>
            <person name="Stoldt M."/>
            <person name="Jongepier E."/>
            <person name="Feldmeyer B."/>
            <person name="Menzel F."/>
            <person name="Bornberg-Bauer E."/>
            <person name="Foitzik S."/>
        </authorList>
    </citation>
    <scope>NUCLEOTIDE SEQUENCE [LARGE SCALE GENOMIC DNA]</scope>
    <source>
        <tissue evidence="2">Whole body</tissue>
    </source>
</reference>
<protein>
    <submittedName>
        <fullName evidence="2">Uncharacterized protein</fullName>
    </submittedName>
</protein>
<accession>A0A4S2JB12</accession>
<evidence type="ECO:0000313" key="3">
    <source>
        <dbReference type="Proteomes" id="UP000310200"/>
    </source>
</evidence>
<feature type="region of interest" description="Disordered" evidence="1">
    <location>
        <begin position="27"/>
        <end position="49"/>
    </location>
</feature>
<dbReference type="Proteomes" id="UP000310200">
    <property type="component" value="Unassembled WGS sequence"/>
</dbReference>
<feature type="compositionally biased region" description="Basic and acidic residues" evidence="1">
    <location>
        <begin position="65"/>
        <end position="84"/>
    </location>
</feature>
<dbReference type="EMBL" id="QBLH01003815">
    <property type="protein sequence ID" value="TGZ32601.1"/>
    <property type="molecule type" value="Genomic_DNA"/>
</dbReference>
<feature type="region of interest" description="Disordered" evidence="1">
    <location>
        <begin position="65"/>
        <end position="103"/>
    </location>
</feature>
<proteinExistence type="predicted"/>
<name>A0A4S2JB12_9HYME</name>
<feature type="region of interest" description="Disordered" evidence="1">
    <location>
        <begin position="141"/>
        <end position="172"/>
    </location>
</feature>
<sequence>MAQARKYDAPNDSGYLYEYGRANKDRNAAGCPCETGVQGSSFDSPDSEEDSLICGVRIMALELRRGEKAVAETETSERVSEREREKRKRKKKRERKVEGSPDETNSKRDVLLIILTPGVRLNERRSQTREARCKFNYREEESAERKARKGARDRKKAVVIKGTRDSQWHTERPSRMRLSKLSRTTENVFLGVSDSSVISSFLVKTKRIQRIQPPKEPLSSPSPLLPSSSAHICYSTRRLEQAQEKREATAAYAPIKLTLCKYLDV</sequence>
<comment type="caution">
    <text evidence="2">The sequence shown here is derived from an EMBL/GenBank/DDBJ whole genome shotgun (WGS) entry which is preliminary data.</text>
</comment>
<feature type="compositionally biased region" description="Basic residues" evidence="1">
    <location>
        <begin position="85"/>
        <end position="94"/>
    </location>
</feature>
<evidence type="ECO:0000313" key="2">
    <source>
        <dbReference type="EMBL" id="TGZ32601.1"/>
    </source>
</evidence>
<evidence type="ECO:0000256" key="1">
    <source>
        <dbReference type="SAM" id="MobiDB-lite"/>
    </source>
</evidence>
<keyword evidence="3" id="KW-1185">Reference proteome</keyword>
<gene>
    <name evidence="2" type="ORF">DBV15_08932</name>
</gene>
<feature type="compositionally biased region" description="Basic residues" evidence="1">
    <location>
        <begin position="146"/>
        <end position="158"/>
    </location>
</feature>
<feature type="compositionally biased region" description="Basic and acidic residues" evidence="1">
    <location>
        <begin position="162"/>
        <end position="172"/>
    </location>
</feature>
<dbReference type="AlphaFoldDB" id="A0A4S2JB12"/>
<organism evidence="2 3">
    <name type="scientific">Temnothorax longispinosus</name>
    <dbReference type="NCBI Taxonomy" id="300112"/>
    <lineage>
        <taxon>Eukaryota</taxon>
        <taxon>Metazoa</taxon>
        <taxon>Ecdysozoa</taxon>
        <taxon>Arthropoda</taxon>
        <taxon>Hexapoda</taxon>
        <taxon>Insecta</taxon>
        <taxon>Pterygota</taxon>
        <taxon>Neoptera</taxon>
        <taxon>Endopterygota</taxon>
        <taxon>Hymenoptera</taxon>
        <taxon>Apocrita</taxon>
        <taxon>Aculeata</taxon>
        <taxon>Formicoidea</taxon>
        <taxon>Formicidae</taxon>
        <taxon>Myrmicinae</taxon>
        <taxon>Temnothorax</taxon>
    </lineage>
</organism>